<keyword evidence="8" id="KW-1015">Disulfide bond</keyword>
<proteinExistence type="predicted"/>
<comment type="subcellular location">
    <subcellularLocation>
        <location evidence="1">Membrane</location>
        <topology evidence="1">Multi-pass membrane protein</topology>
    </subcellularLocation>
</comment>
<keyword evidence="3" id="KW-0399">Innate immunity</keyword>
<protein>
    <submittedName>
        <fullName evidence="11">Macrophage-expressed gene 1 protein</fullName>
    </submittedName>
</protein>
<keyword evidence="4 10" id="KW-0812">Transmembrane</keyword>
<evidence type="ECO:0000256" key="5">
    <source>
        <dbReference type="ARBA" id="ARBA00022729"/>
    </source>
</evidence>
<comment type="caution">
    <text evidence="11">The sequence shown here is derived from an EMBL/GenBank/DDBJ whole genome shotgun (WGS) entry which is preliminary data.</text>
</comment>
<evidence type="ECO:0000256" key="6">
    <source>
        <dbReference type="ARBA" id="ARBA00022859"/>
    </source>
</evidence>
<dbReference type="PANTHER" id="PTHR31463">
    <property type="entry name" value="MACROPHAGE-EXPRESSED GENE 1 PROTEIN"/>
    <property type="match status" value="1"/>
</dbReference>
<keyword evidence="10" id="KW-1133">Transmembrane helix</keyword>
<feature type="transmembrane region" description="Helical" evidence="10">
    <location>
        <begin position="227"/>
        <end position="248"/>
    </location>
</feature>
<evidence type="ECO:0000256" key="3">
    <source>
        <dbReference type="ARBA" id="ARBA00022588"/>
    </source>
</evidence>
<dbReference type="EMBL" id="SOYY01000012">
    <property type="protein sequence ID" value="KAA0713942.1"/>
    <property type="molecule type" value="Genomic_DNA"/>
</dbReference>
<evidence type="ECO:0000256" key="1">
    <source>
        <dbReference type="ARBA" id="ARBA00004141"/>
    </source>
</evidence>
<evidence type="ECO:0000256" key="2">
    <source>
        <dbReference type="ARBA" id="ARBA00022452"/>
    </source>
</evidence>
<organism evidence="11 12">
    <name type="scientific">Triplophysa tibetana</name>
    <dbReference type="NCBI Taxonomy" id="1572043"/>
    <lineage>
        <taxon>Eukaryota</taxon>
        <taxon>Metazoa</taxon>
        <taxon>Chordata</taxon>
        <taxon>Craniata</taxon>
        <taxon>Vertebrata</taxon>
        <taxon>Euteleostomi</taxon>
        <taxon>Actinopterygii</taxon>
        <taxon>Neopterygii</taxon>
        <taxon>Teleostei</taxon>
        <taxon>Ostariophysi</taxon>
        <taxon>Cypriniformes</taxon>
        <taxon>Nemacheilidae</taxon>
        <taxon>Triplophysa</taxon>
    </lineage>
</organism>
<evidence type="ECO:0000256" key="9">
    <source>
        <dbReference type="ARBA" id="ARBA00023180"/>
    </source>
</evidence>
<evidence type="ECO:0000256" key="8">
    <source>
        <dbReference type="ARBA" id="ARBA00023157"/>
    </source>
</evidence>
<dbReference type="GO" id="GO:0016020">
    <property type="term" value="C:membrane"/>
    <property type="evidence" value="ECO:0007669"/>
    <property type="project" value="UniProtKB-SubCell"/>
</dbReference>
<dbReference type="AlphaFoldDB" id="A0A5A9NVV7"/>
<keyword evidence="6" id="KW-0391">Immunity</keyword>
<keyword evidence="9" id="KW-0325">Glycoprotein</keyword>
<name>A0A5A9NVV7_9TELE</name>
<dbReference type="PANTHER" id="PTHR31463:SF4">
    <property type="entry name" value="MACROPHAGE-EXPRESSED GENE 1 PROTEIN"/>
    <property type="match status" value="1"/>
</dbReference>
<keyword evidence="2" id="KW-1134">Transmembrane beta strand</keyword>
<gene>
    <name evidence="11" type="ORF">E1301_Tti009957</name>
</gene>
<keyword evidence="5" id="KW-0732">Signal</keyword>
<dbReference type="GO" id="GO:0045087">
    <property type="term" value="P:innate immune response"/>
    <property type="evidence" value="ECO:0007669"/>
    <property type="project" value="UniProtKB-KW"/>
</dbReference>
<evidence type="ECO:0000313" key="12">
    <source>
        <dbReference type="Proteomes" id="UP000324632"/>
    </source>
</evidence>
<keyword evidence="12" id="KW-1185">Reference proteome</keyword>
<dbReference type="Proteomes" id="UP000324632">
    <property type="component" value="Chromosome 12"/>
</dbReference>
<evidence type="ECO:0000313" key="11">
    <source>
        <dbReference type="EMBL" id="KAA0713942.1"/>
    </source>
</evidence>
<dbReference type="GO" id="GO:0042742">
    <property type="term" value="P:defense response to bacterium"/>
    <property type="evidence" value="ECO:0007669"/>
    <property type="project" value="TreeGrafter"/>
</dbReference>
<dbReference type="InterPro" id="IPR039707">
    <property type="entry name" value="MPEG1"/>
</dbReference>
<evidence type="ECO:0000256" key="10">
    <source>
        <dbReference type="SAM" id="Phobius"/>
    </source>
</evidence>
<keyword evidence="7 10" id="KW-0472">Membrane</keyword>
<evidence type="ECO:0000256" key="4">
    <source>
        <dbReference type="ARBA" id="ARBA00022692"/>
    </source>
</evidence>
<evidence type="ECO:0000256" key="7">
    <source>
        <dbReference type="ARBA" id="ARBA00023136"/>
    </source>
</evidence>
<sequence>MKSRSFCLVIFCLFTNPNDFHPLIHPSNGLRKCRVNSSLTALEVLPGGGWDNLRNLDMGRVMNLSYSQCQTTEDGAYLIPDEVFVIPQKESGVETYSEIIMSWLEQKSSTSSSINADVSYMSEMNGKFSNENQRIKTHQLGKNSVTVRVQSGVFTRGQLKPVRLPPFKNPPLLSMNATNTVAVMTEGDRSWLRVGGTKTWQLSKPGEINQIASRSGSSSQMSGGEKAAAAVGVIAITALLVAGTVVLVKRRRRFS</sequence>
<accession>A0A5A9NVV7</accession>
<reference evidence="11 12" key="1">
    <citation type="journal article" date="2019" name="Mol. Ecol. Resour.">
        <title>Chromosome-level genome assembly of Triplophysa tibetana, a fish adapted to the harsh high-altitude environment of the Tibetan Plateau.</title>
        <authorList>
            <person name="Yang X."/>
            <person name="Liu H."/>
            <person name="Ma Z."/>
            <person name="Zou Y."/>
            <person name="Zou M."/>
            <person name="Mao Y."/>
            <person name="Li X."/>
            <person name="Wang H."/>
            <person name="Chen T."/>
            <person name="Wang W."/>
            <person name="Yang R."/>
        </authorList>
    </citation>
    <scope>NUCLEOTIDE SEQUENCE [LARGE SCALE GENOMIC DNA]</scope>
    <source>
        <strain evidence="11">TTIB1903HZAU</strain>
        <tissue evidence="11">Muscle</tissue>
    </source>
</reference>